<organism evidence="2">
    <name type="scientific">Tanacetum cinerariifolium</name>
    <name type="common">Dalmatian daisy</name>
    <name type="synonym">Chrysanthemum cinerariifolium</name>
    <dbReference type="NCBI Taxonomy" id="118510"/>
    <lineage>
        <taxon>Eukaryota</taxon>
        <taxon>Viridiplantae</taxon>
        <taxon>Streptophyta</taxon>
        <taxon>Embryophyta</taxon>
        <taxon>Tracheophyta</taxon>
        <taxon>Spermatophyta</taxon>
        <taxon>Magnoliopsida</taxon>
        <taxon>eudicotyledons</taxon>
        <taxon>Gunneridae</taxon>
        <taxon>Pentapetalae</taxon>
        <taxon>asterids</taxon>
        <taxon>campanulids</taxon>
        <taxon>Asterales</taxon>
        <taxon>Asteraceae</taxon>
        <taxon>Asteroideae</taxon>
        <taxon>Anthemideae</taxon>
        <taxon>Anthemidinae</taxon>
        <taxon>Tanacetum</taxon>
    </lineage>
</organism>
<evidence type="ECO:0000313" key="2">
    <source>
        <dbReference type="EMBL" id="GEU31931.1"/>
    </source>
</evidence>
<evidence type="ECO:0008006" key="3">
    <source>
        <dbReference type="Google" id="ProtNLM"/>
    </source>
</evidence>
<proteinExistence type="predicted"/>
<dbReference type="EMBL" id="BKCJ010000300">
    <property type="protein sequence ID" value="GEU31931.1"/>
    <property type="molecule type" value="Genomic_DNA"/>
</dbReference>
<sequence length="429" mass="48826">MVAFLAKPTECEEFQRIIDFMNANPIKYALTVNPTVYTSCIEKFWTTTKANNISEEVQIYAKVDGKKVIISEATIRRDLKFEDEGGVDCLSNEVIFEQLILMGVKRLKKKRRSRTHGLKRLYKVGLSARVKSFAEEQSLGEEDASKQGSNIADIIADAKITLVDETAEDQGRFDDQEMFDTGVLDDEDLLLEKTVAVKEVDAVQDQVSAATTSFAKYLTVDDITLAKALEALKTSKPKIRGIVVIDHKEPSESTTIPTSIADSTRPKPKEEQEQLTDDKKANLFMEFLEKRRKRELKESSLERAEDELEQESAKTQKVNDDQEATELKRCLEIVPDDKDDETIDATPLSSKSLTIIDYKIQGRKSYFQIIRAYGSSQICKLRLLEELMLLVQILQLLKVKTAKGVSAVKEWIKIEDWIKIDWRSRILTR</sequence>
<feature type="compositionally biased region" description="Basic and acidic residues" evidence="1">
    <location>
        <begin position="311"/>
        <end position="321"/>
    </location>
</feature>
<gene>
    <name evidence="2" type="ORF">Tci_003909</name>
</gene>
<name>A0A6L2J509_TANCI</name>
<accession>A0A6L2J509</accession>
<dbReference type="AlphaFoldDB" id="A0A6L2J509"/>
<feature type="region of interest" description="Disordered" evidence="1">
    <location>
        <begin position="298"/>
        <end position="321"/>
    </location>
</feature>
<protein>
    <recommendedName>
        <fullName evidence="3">Xylulose kinase-1</fullName>
    </recommendedName>
</protein>
<feature type="compositionally biased region" description="Polar residues" evidence="1">
    <location>
        <begin position="252"/>
        <end position="262"/>
    </location>
</feature>
<comment type="caution">
    <text evidence="2">The sequence shown here is derived from an EMBL/GenBank/DDBJ whole genome shotgun (WGS) entry which is preliminary data.</text>
</comment>
<evidence type="ECO:0000256" key="1">
    <source>
        <dbReference type="SAM" id="MobiDB-lite"/>
    </source>
</evidence>
<reference evidence="2" key="1">
    <citation type="journal article" date="2019" name="Sci. Rep.">
        <title>Draft genome of Tanacetum cinerariifolium, the natural source of mosquito coil.</title>
        <authorList>
            <person name="Yamashiro T."/>
            <person name="Shiraishi A."/>
            <person name="Satake H."/>
            <person name="Nakayama K."/>
        </authorList>
    </citation>
    <scope>NUCLEOTIDE SEQUENCE</scope>
</reference>
<feature type="compositionally biased region" description="Basic and acidic residues" evidence="1">
    <location>
        <begin position="264"/>
        <end position="276"/>
    </location>
</feature>
<feature type="region of interest" description="Disordered" evidence="1">
    <location>
        <begin position="250"/>
        <end position="276"/>
    </location>
</feature>